<dbReference type="InterPro" id="IPR011611">
    <property type="entry name" value="PfkB_dom"/>
</dbReference>
<protein>
    <submittedName>
        <fullName evidence="8">Fructose-1-phosphate kinase</fullName>
    </submittedName>
</protein>
<evidence type="ECO:0000256" key="1">
    <source>
        <dbReference type="ARBA" id="ARBA00010688"/>
    </source>
</evidence>
<dbReference type="Pfam" id="PF00294">
    <property type="entry name" value="PfkB"/>
    <property type="match status" value="1"/>
</dbReference>
<dbReference type="RefSeq" id="WP_091403024.1">
    <property type="nucleotide sequence ID" value="NZ_FMYV01000003.1"/>
</dbReference>
<dbReference type="Gene3D" id="3.40.1190.20">
    <property type="match status" value="1"/>
</dbReference>
<dbReference type="NCBIfam" id="TIGR03168">
    <property type="entry name" value="1-PFK"/>
    <property type="match status" value="1"/>
</dbReference>
<keyword evidence="9" id="KW-1185">Reference proteome</keyword>
<keyword evidence="5" id="KW-0067">ATP-binding</keyword>
<evidence type="ECO:0000256" key="4">
    <source>
        <dbReference type="ARBA" id="ARBA00022777"/>
    </source>
</evidence>
<keyword evidence="4 8" id="KW-0418">Kinase</keyword>
<name>A0A1G6KLC4_9BACT</name>
<dbReference type="InterPro" id="IPR017583">
    <property type="entry name" value="Tagatose/fructose_Pkinase"/>
</dbReference>
<dbReference type="STRING" id="28234.SAMN04488588_0803"/>
<keyword evidence="2 6" id="KW-0808">Transferase</keyword>
<dbReference type="CDD" id="cd01164">
    <property type="entry name" value="FruK_PfkB_like"/>
    <property type="match status" value="1"/>
</dbReference>
<dbReference type="SUPFAM" id="SSF53613">
    <property type="entry name" value="Ribokinase-like"/>
    <property type="match status" value="1"/>
</dbReference>
<dbReference type="EMBL" id="FMYV01000003">
    <property type="protein sequence ID" value="SDC31830.1"/>
    <property type="molecule type" value="Genomic_DNA"/>
</dbReference>
<dbReference type="InterPro" id="IPR029056">
    <property type="entry name" value="Ribokinase-like"/>
</dbReference>
<comment type="similarity">
    <text evidence="1">Belongs to the carbohydrate kinase PfkB family.</text>
</comment>
<dbReference type="PROSITE" id="PS00584">
    <property type="entry name" value="PFKB_KINASES_2"/>
    <property type="match status" value="1"/>
</dbReference>
<evidence type="ECO:0000256" key="6">
    <source>
        <dbReference type="PIRNR" id="PIRNR000535"/>
    </source>
</evidence>
<dbReference type="PANTHER" id="PTHR46566">
    <property type="entry name" value="1-PHOSPHOFRUCTOKINASE-RELATED"/>
    <property type="match status" value="1"/>
</dbReference>
<evidence type="ECO:0000313" key="9">
    <source>
        <dbReference type="Proteomes" id="UP000199322"/>
    </source>
</evidence>
<accession>A0A1G6KLC4</accession>
<evidence type="ECO:0000256" key="2">
    <source>
        <dbReference type="ARBA" id="ARBA00022679"/>
    </source>
</evidence>
<evidence type="ECO:0000259" key="7">
    <source>
        <dbReference type="Pfam" id="PF00294"/>
    </source>
</evidence>
<reference evidence="8 9" key="1">
    <citation type="submission" date="2016-10" db="EMBL/GenBank/DDBJ databases">
        <authorList>
            <person name="de Groot N.N."/>
        </authorList>
    </citation>
    <scope>NUCLEOTIDE SEQUENCE [LARGE SCALE GENOMIC DNA]</scope>
    <source>
        <strain evidence="8 9">WG14</strain>
    </source>
</reference>
<evidence type="ECO:0000256" key="3">
    <source>
        <dbReference type="ARBA" id="ARBA00022741"/>
    </source>
</evidence>
<feature type="domain" description="Carbohydrate kinase PfkB" evidence="7">
    <location>
        <begin position="8"/>
        <end position="280"/>
    </location>
</feature>
<dbReference type="AlphaFoldDB" id="A0A1G6KLC4"/>
<evidence type="ECO:0000313" key="8">
    <source>
        <dbReference type="EMBL" id="SDC31830.1"/>
    </source>
</evidence>
<dbReference type="GO" id="GO:0005524">
    <property type="term" value="F:ATP binding"/>
    <property type="evidence" value="ECO:0007669"/>
    <property type="project" value="UniProtKB-KW"/>
</dbReference>
<dbReference type="GO" id="GO:0008443">
    <property type="term" value="F:phosphofructokinase activity"/>
    <property type="evidence" value="ECO:0007669"/>
    <property type="project" value="TreeGrafter"/>
</dbReference>
<sequence>MVITVTMNPAFDKTIIVDDFRKNTLNKIKSVRIDLGGKGINVSKILTTLEIDNKALVLAGDLNFKELDNELNKYNLNSEIIFNPNSHTRENIKIQDEKTQSITELNEKGKVENNQVLRDFKNKFSNIISKDDIVVISGSVPKGTPKDFYRSLIEIAKEKKAFVVLDASGEQLEESIESKPDLIKPNEHELSEIKYTKEEIAKRGISIILSKGKDGFEYLDSKNYLQVESFKVEAKSTVGAGDSLLAGFVYGISKKYSLEDSLVMARACATAKVITEGTAQVPKNKIEEYQVREGLKWLRS</sequence>
<dbReference type="GO" id="GO:0005829">
    <property type="term" value="C:cytosol"/>
    <property type="evidence" value="ECO:0007669"/>
    <property type="project" value="TreeGrafter"/>
</dbReference>
<dbReference type="PIRSF" id="PIRSF000535">
    <property type="entry name" value="1PFK/6PFK/LacC"/>
    <property type="match status" value="1"/>
</dbReference>
<organism evidence="8 9">
    <name type="scientific">Geotoga petraea</name>
    <dbReference type="NCBI Taxonomy" id="28234"/>
    <lineage>
        <taxon>Bacteria</taxon>
        <taxon>Thermotogati</taxon>
        <taxon>Thermotogota</taxon>
        <taxon>Thermotogae</taxon>
        <taxon>Petrotogales</taxon>
        <taxon>Petrotogaceae</taxon>
        <taxon>Geotoga</taxon>
    </lineage>
</organism>
<dbReference type="Proteomes" id="UP000199322">
    <property type="component" value="Unassembled WGS sequence"/>
</dbReference>
<dbReference type="PANTHER" id="PTHR46566:SF1">
    <property type="entry name" value="1-PHOSPHOFRUCTOKINASE"/>
    <property type="match status" value="1"/>
</dbReference>
<dbReference type="InterPro" id="IPR002173">
    <property type="entry name" value="Carboh/pur_kinase_PfkB_CS"/>
</dbReference>
<gene>
    <name evidence="8" type="ORF">SAMN04488588_0803</name>
</gene>
<keyword evidence="3" id="KW-0547">Nucleotide-binding</keyword>
<evidence type="ECO:0000256" key="5">
    <source>
        <dbReference type="ARBA" id="ARBA00022840"/>
    </source>
</evidence>
<proteinExistence type="inferred from homology"/>